<keyword evidence="2" id="KW-1185">Reference proteome</keyword>
<protein>
    <submittedName>
        <fullName evidence="1">Uncharacterized protein</fullName>
    </submittedName>
</protein>
<name>D5PGF2_9MYCO</name>
<organism evidence="1 2">
    <name type="scientific">Mycobacterium parascrofulaceum ATCC BAA-614</name>
    <dbReference type="NCBI Taxonomy" id="525368"/>
    <lineage>
        <taxon>Bacteria</taxon>
        <taxon>Bacillati</taxon>
        <taxon>Actinomycetota</taxon>
        <taxon>Actinomycetes</taxon>
        <taxon>Mycobacteriales</taxon>
        <taxon>Mycobacteriaceae</taxon>
        <taxon>Mycobacterium</taxon>
        <taxon>Mycobacterium simiae complex</taxon>
    </lineage>
</organism>
<dbReference type="EMBL" id="ADNV01000350">
    <property type="protein sequence ID" value="EFG74806.1"/>
    <property type="molecule type" value="Genomic_DNA"/>
</dbReference>
<comment type="caution">
    <text evidence="1">The sequence shown here is derived from an EMBL/GenBank/DDBJ whole genome shotgun (WGS) entry which is preliminary data.</text>
</comment>
<evidence type="ECO:0000313" key="1">
    <source>
        <dbReference type="EMBL" id="EFG74806.1"/>
    </source>
</evidence>
<proteinExistence type="predicted"/>
<dbReference type="RefSeq" id="WP_007169235.1">
    <property type="nucleotide sequence ID" value="NZ_GG770554.1"/>
</dbReference>
<gene>
    <name evidence="1" type="ORF">HMPREF0591_5246</name>
</gene>
<evidence type="ECO:0000313" key="2">
    <source>
        <dbReference type="Proteomes" id="UP000003653"/>
    </source>
</evidence>
<accession>D5PGF2</accession>
<sequence length="140" mass="15017">MIPAVPGTEVVFSERSDRPSPFDYYELPPSLPVMAWDDDGSPLVIDHDARDPRLVRAADMAAGGWVIEVVVHPRPVIAETHGTVALYRPEPGTLSERAVVAWDAEGYALVPGGESGRLVRAVGPGADYGVFWAVTHGSVE</sequence>
<dbReference type="HOGENOM" id="CLU_1832955_0_0_11"/>
<dbReference type="Proteomes" id="UP000003653">
    <property type="component" value="Unassembled WGS sequence"/>
</dbReference>
<reference evidence="1 2" key="1">
    <citation type="submission" date="2010-04" db="EMBL/GenBank/DDBJ databases">
        <authorList>
            <person name="Muzny D."/>
            <person name="Qin X."/>
            <person name="Deng J."/>
            <person name="Jiang H."/>
            <person name="Liu Y."/>
            <person name="Qu J."/>
            <person name="Song X.-Z."/>
            <person name="Zhang L."/>
            <person name="Thornton R."/>
            <person name="Coyle M."/>
            <person name="Francisco L."/>
            <person name="Jackson L."/>
            <person name="Javaid M."/>
            <person name="Korchina V."/>
            <person name="Kovar C."/>
            <person name="Mata R."/>
            <person name="Mathew T."/>
            <person name="Ngo R."/>
            <person name="Nguyen L."/>
            <person name="Nguyen N."/>
            <person name="Okwuonu G."/>
            <person name="Ongeri F."/>
            <person name="Pham C."/>
            <person name="Simmons D."/>
            <person name="Wilczek-Boney K."/>
            <person name="Hale W."/>
            <person name="Jakkamsetti A."/>
            <person name="Pham P."/>
            <person name="Ruth R."/>
            <person name="San Lucas F."/>
            <person name="Warren J."/>
            <person name="Zhang J."/>
            <person name="Zhao Z."/>
            <person name="Zhou C."/>
            <person name="Zhu D."/>
            <person name="Lee S."/>
            <person name="Bess C."/>
            <person name="Blankenburg K."/>
            <person name="Forbes L."/>
            <person name="Fu Q."/>
            <person name="Gubbala S."/>
            <person name="Hirani K."/>
            <person name="Jayaseelan J.C."/>
            <person name="Lara F."/>
            <person name="Munidasa M."/>
            <person name="Palculict T."/>
            <person name="Patil S."/>
            <person name="Pu L.-L."/>
            <person name="Saada N."/>
            <person name="Tang L."/>
            <person name="Weissenberger G."/>
            <person name="Zhu Y."/>
            <person name="Hemphill L."/>
            <person name="Shang Y."/>
            <person name="Youmans B."/>
            <person name="Ayvaz T."/>
            <person name="Ross M."/>
            <person name="Santibanez J."/>
            <person name="Aqrawi P."/>
            <person name="Gross S."/>
            <person name="Joshi V."/>
            <person name="Fowler G."/>
            <person name="Nazareth L."/>
            <person name="Reid J."/>
            <person name="Worley K."/>
            <person name="Petrosino J."/>
            <person name="Highlander S."/>
            <person name="Gibbs R."/>
        </authorList>
    </citation>
    <scope>NUCLEOTIDE SEQUENCE [LARGE SCALE GENOMIC DNA]</scope>
    <source>
        <strain evidence="1 2">ATCC BAA-614</strain>
    </source>
</reference>
<dbReference type="AlphaFoldDB" id="D5PGF2"/>